<dbReference type="EMBL" id="WNKX01000016">
    <property type="protein sequence ID" value="MTW12801.1"/>
    <property type="molecule type" value="Genomic_DNA"/>
</dbReference>
<keyword evidence="2" id="KW-1185">Reference proteome</keyword>
<evidence type="ECO:0000313" key="2">
    <source>
        <dbReference type="Proteomes" id="UP000472320"/>
    </source>
</evidence>
<reference evidence="1 2" key="1">
    <citation type="submission" date="2019-11" db="EMBL/GenBank/DDBJ databases">
        <title>Type strains purchased from KCTC, JCM and DSMZ.</title>
        <authorList>
            <person name="Lu H."/>
        </authorList>
    </citation>
    <scope>NUCLEOTIDE SEQUENCE [LARGE SCALE GENOMIC DNA]</scope>
    <source>
        <strain evidence="1 2">JCM 31587</strain>
    </source>
</reference>
<dbReference type="OrthoDB" id="269774at2"/>
<name>A0A6L6QKW3_9BURK</name>
<organism evidence="1 2">
    <name type="scientific">Massilia eburnea</name>
    <dbReference type="NCBI Taxonomy" id="1776165"/>
    <lineage>
        <taxon>Bacteria</taxon>
        <taxon>Pseudomonadati</taxon>
        <taxon>Pseudomonadota</taxon>
        <taxon>Betaproteobacteria</taxon>
        <taxon>Burkholderiales</taxon>
        <taxon>Oxalobacteraceae</taxon>
        <taxon>Telluria group</taxon>
        <taxon>Massilia</taxon>
    </lineage>
</organism>
<protein>
    <submittedName>
        <fullName evidence="1">Uncharacterized protein</fullName>
    </submittedName>
</protein>
<dbReference type="Proteomes" id="UP000472320">
    <property type="component" value="Unassembled WGS sequence"/>
</dbReference>
<sequence>MPSLKKSRSFVLEYHCFTLGDLAVGVATITSICSGFNDHPIMPAVRNNERTLIESRQRIRMVELPVLDAPDGSGG</sequence>
<evidence type="ECO:0000313" key="1">
    <source>
        <dbReference type="EMBL" id="MTW12801.1"/>
    </source>
</evidence>
<gene>
    <name evidence="1" type="ORF">GM658_19515</name>
</gene>
<dbReference type="AlphaFoldDB" id="A0A6L6QKW3"/>
<comment type="caution">
    <text evidence="1">The sequence shown here is derived from an EMBL/GenBank/DDBJ whole genome shotgun (WGS) entry which is preliminary data.</text>
</comment>
<dbReference type="RefSeq" id="WP_155455740.1">
    <property type="nucleotide sequence ID" value="NZ_WNKX01000016.1"/>
</dbReference>
<accession>A0A6L6QKW3</accession>
<proteinExistence type="predicted"/>